<dbReference type="EMBL" id="WWSC01000007">
    <property type="protein sequence ID" value="MZK41597.1"/>
    <property type="molecule type" value="Genomic_DNA"/>
</dbReference>
<evidence type="ECO:0000313" key="2">
    <source>
        <dbReference type="EMBL" id="MZK41597.1"/>
    </source>
</evidence>
<reference evidence="3 4" key="1">
    <citation type="journal article" date="2019" name="Nat. Med.">
        <title>A library of human gut bacterial isolates paired with longitudinal multiomics data enables mechanistic microbiome research.</title>
        <authorList>
            <person name="Poyet M."/>
            <person name="Groussin M."/>
            <person name="Gibbons S.M."/>
            <person name="Avila-Pacheco J."/>
            <person name="Jiang X."/>
            <person name="Kearney S.M."/>
            <person name="Perrotta A.R."/>
            <person name="Berdy B."/>
            <person name="Zhao S."/>
            <person name="Lieberman T.D."/>
            <person name="Swanson P.K."/>
            <person name="Smith M."/>
            <person name="Roesemann S."/>
            <person name="Alexander J.E."/>
            <person name="Rich S.A."/>
            <person name="Livny J."/>
            <person name="Vlamakis H."/>
            <person name="Clish C."/>
            <person name="Bullock K."/>
            <person name="Deik A."/>
            <person name="Scott J."/>
            <person name="Pierce K.A."/>
            <person name="Xavier R.J."/>
            <person name="Alm E.J."/>
        </authorList>
    </citation>
    <scope>NUCLEOTIDE SEQUENCE [LARGE SCALE GENOMIC DNA]</scope>
    <source>
        <strain evidence="2 4">BIOML-A6</strain>
        <strain evidence="1 3">BIOML-A7</strain>
    </source>
</reference>
<dbReference type="Proteomes" id="UP000472916">
    <property type="component" value="Unassembled WGS sequence"/>
</dbReference>
<gene>
    <name evidence="2" type="ORF">GT528_07705</name>
    <name evidence="1" type="ORF">GT565_00205</name>
</gene>
<name>A0A6L8RZK7_9FIRM</name>
<protein>
    <submittedName>
        <fullName evidence="2">Uncharacterized protein</fullName>
    </submittedName>
</protein>
<comment type="caution">
    <text evidence="2">The sequence shown here is derived from an EMBL/GenBank/DDBJ whole genome shotgun (WGS) entry which is preliminary data.</text>
</comment>
<dbReference type="EMBL" id="WWSB01000001">
    <property type="protein sequence ID" value="MZK16568.1"/>
    <property type="molecule type" value="Genomic_DNA"/>
</dbReference>
<evidence type="ECO:0000313" key="4">
    <source>
        <dbReference type="Proteomes" id="UP000472916"/>
    </source>
</evidence>
<dbReference type="AlphaFoldDB" id="A0A6L8RZK7"/>
<evidence type="ECO:0000313" key="3">
    <source>
        <dbReference type="Proteomes" id="UP000446719"/>
    </source>
</evidence>
<proteinExistence type="predicted"/>
<sequence length="47" mass="5618">MPKHAGKVVGVFKLKEKFKKLKKAVDNTIYIRYTEYRSDEHKIIKHT</sequence>
<organism evidence="2 4">
    <name type="scientific">Dorea longicatena</name>
    <dbReference type="NCBI Taxonomy" id="88431"/>
    <lineage>
        <taxon>Bacteria</taxon>
        <taxon>Bacillati</taxon>
        <taxon>Bacillota</taxon>
        <taxon>Clostridia</taxon>
        <taxon>Lachnospirales</taxon>
        <taxon>Lachnospiraceae</taxon>
        <taxon>Dorea</taxon>
    </lineage>
</organism>
<dbReference type="Proteomes" id="UP000446719">
    <property type="component" value="Unassembled WGS sequence"/>
</dbReference>
<dbReference type="RefSeq" id="WP_155515170.1">
    <property type="nucleotide sequence ID" value="NZ_CAXVIO010000001.1"/>
</dbReference>
<evidence type="ECO:0000313" key="1">
    <source>
        <dbReference type="EMBL" id="MZK16568.1"/>
    </source>
</evidence>
<accession>A0A6L8RZK7</accession>